<feature type="domain" description="Rab-GAP TBC" evidence="4">
    <location>
        <begin position="488"/>
        <end position="653"/>
    </location>
</feature>
<evidence type="ECO:0000313" key="5">
    <source>
        <dbReference type="EMBL" id="MBC1180926.1"/>
    </source>
</evidence>
<organism evidence="6 7">
    <name type="scientific">Lutzomyia longipalpis</name>
    <name type="common">Sand fly</name>
    <dbReference type="NCBI Taxonomy" id="7200"/>
    <lineage>
        <taxon>Eukaryota</taxon>
        <taxon>Metazoa</taxon>
        <taxon>Ecdysozoa</taxon>
        <taxon>Arthropoda</taxon>
        <taxon>Hexapoda</taxon>
        <taxon>Insecta</taxon>
        <taxon>Pterygota</taxon>
        <taxon>Neoptera</taxon>
        <taxon>Endopterygota</taxon>
        <taxon>Diptera</taxon>
        <taxon>Nematocera</taxon>
        <taxon>Psychodoidea</taxon>
        <taxon>Psychodidae</taxon>
        <taxon>Lutzomyia</taxon>
        <taxon>Lutzomyia</taxon>
    </lineage>
</organism>
<dbReference type="EMBL" id="GITU01012223">
    <property type="protein sequence ID" value="MBC1180926.1"/>
    <property type="molecule type" value="Transcribed_RNA"/>
</dbReference>
<dbReference type="GO" id="GO:0003008">
    <property type="term" value="P:system process"/>
    <property type="evidence" value="ECO:0007669"/>
    <property type="project" value="UniProtKB-ARBA"/>
</dbReference>
<feature type="region of interest" description="Disordered" evidence="3">
    <location>
        <begin position="1817"/>
        <end position="1836"/>
    </location>
</feature>
<dbReference type="InterPro" id="IPR011993">
    <property type="entry name" value="PH-like_dom_sf"/>
</dbReference>
<dbReference type="EMBL" id="AJWK01008192">
    <property type="status" value="NOT_ANNOTATED_CDS"/>
    <property type="molecule type" value="Genomic_DNA"/>
</dbReference>
<evidence type="ECO:0000313" key="6">
    <source>
        <dbReference type="EnsemblMetazoa" id="LLOJ002495-PA"/>
    </source>
</evidence>
<dbReference type="Gene3D" id="1.10.472.80">
    <property type="entry name" value="Ypt/Rab-GAP domain of gyp1p, domain 3"/>
    <property type="match status" value="2"/>
</dbReference>
<feature type="domain" description="Rab-GAP TBC" evidence="4">
    <location>
        <begin position="1195"/>
        <end position="1382"/>
    </location>
</feature>
<dbReference type="Gene3D" id="2.30.29.30">
    <property type="entry name" value="Pleckstrin-homology domain (PH domain)/Phosphotyrosine-binding domain (PTB)"/>
    <property type="match status" value="4"/>
</dbReference>
<dbReference type="PANTHER" id="PTHR47666:SF1">
    <property type="entry name" value="PROTEIN VASCULAR ASSOCIATED DEATH 1, CHLOROPLASTIC"/>
    <property type="match status" value="1"/>
</dbReference>
<dbReference type="EnsemblMetazoa" id="LLOJ002495-RA">
    <property type="protein sequence ID" value="LLOJ002495-PA"/>
    <property type="gene ID" value="LLOJ002495"/>
</dbReference>
<dbReference type="CDD" id="cd13354">
    <property type="entry name" value="PH-GRAM2_TCB1D9_TCB1D9B"/>
    <property type="match status" value="2"/>
</dbReference>
<dbReference type="SUPFAM" id="SSF47923">
    <property type="entry name" value="Ypt/Rab-GAP domain of gyp1p"/>
    <property type="match status" value="4"/>
</dbReference>
<dbReference type="FunFam" id="1.10.8.270:FF:000002">
    <property type="entry name" value="TBC1 domain family member 9B"/>
    <property type="match status" value="2"/>
</dbReference>
<dbReference type="InterPro" id="IPR035969">
    <property type="entry name" value="Rab-GAP_TBC_sf"/>
</dbReference>
<dbReference type="SMART" id="SM00164">
    <property type="entry name" value="TBC"/>
    <property type="match status" value="2"/>
</dbReference>
<dbReference type="Pfam" id="PF00566">
    <property type="entry name" value="RabGAP-TBC"/>
    <property type="match status" value="2"/>
</dbReference>
<dbReference type="Gene3D" id="1.10.10.750">
    <property type="entry name" value="Ypt/Rab-GAP domain of gyp1p, domain 1"/>
    <property type="match status" value="1"/>
</dbReference>
<accession>A0A1B0CDS5</accession>
<reference evidence="6" key="3">
    <citation type="submission" date="2020-05" db="UniProtKB">
        <authorList>
            <consortium name="EnsemblMetazoa"/>
        </authorList>
    </citation>
    <scope>IDENTIFICATION</scope>
    <source>
        <strain evidence="6">Jacobina</strain>
    </source>
</reference>
<name>A0A1B0CDS5_LUTLO</name>
<dbReference type="Gene3D" id="1.10.8.270">
    <property type="entry name" value="putative rabgap domain of human tbc1 domain family member 14 like domains"/>
    <property type="match status" value="2"/>
</dbReference>
<evidence type="ECO:0000256" key="2">
    <source>
        <dbReference type="ARBA" id="ARBA00022737"/>
    </source>
</evidence>
<sequence length="1994" mass="229258">MWIRPKESLLPLALWVNEPTEITSKYFVMQRRRGHGQSRGLSSLLVGTLDSVFDTRPAPFRILHQTPSSEVYYEIASALTEEDIKRDWNWLVNNLFKVLNEMETDEEITNFTICKVQSLVAHNSTSIEEEVSDPSSFQVVASKFRERFNMPEEERLVNYYSCNYSKNRLPRQGHIYLSLNHLCFYSYIFGKETKLVLSYTEMIDISRTANSIYIRTQNNSEYTFGLLFSPSETYNLLEQLSKMAMQKMIQDPDSPSFDHDPVLSRKTSKNVSKKSFLLRDLTARQHSDEYRMFFRLPLTEILDGTIKANLWTPYNKKYVSGCIYLSQNFLCFRSDVKRLVSIVICMKNIRSAEKKDDSLSRFENQIVISTKDASALQFSQISDREFLLNKISEFLSKQEEPKHKERPKYDKGWTKVQALINLRQEEDDAEMAAKQMQKMAKWEEHFREFGPWNFHDLGSGQFGPSGHSGSFARGSVVDVSGAIHDRDMNPGLYEDLVEKSMVKYTPAHDEIERDLHRSLPEHPAFHTEEGIDALRRVLQAYAFRNPQIGYCQAMNIVSSVFLVFCDEENAFWLLARLCETLLPDYYNDKVVGAQIDQGVLNELISEFLPNLYERLDQLGMIKMISLSWFLTIFLSVMPYESALHVIDCFFYDGARVIFMIALKVLEWNEEGMLSCHDDGEAMQILSIFLNMSCRSRLAVLNEKLTILERRIDYLEACGVINATVKWKMWIRPKESLLPLALWVNEPTEITSKYFVMQRRRGHGQSRGLSSLLVGTLDSVFDTRPAPFRILHQTPSSEVYYEIASALTEEDIKRDWNWLVNNLFKVLNEMETDEEITNFTICKVQSLVAHNSTSIEEEVSDPSSFQVVASKFRERFNMPEEERLVNYYSCNYSKNRLPRQGHIYLSLNHLCFYSYIFGKETKLVLSYTEMIDISRTANSIYIRTQNNSEYTFGLLFSPSETYNLLEQLSKMAMQKMIQDPDSPSFDHDPVLSRKTSKNVSKKSFLLRDLTARQHSDEYRMFFRLPLTEILDGTIKANLWTPYNKKYASGCIYLSQNFLCFRSDVKRLVSIVICMKNIRSAEKKDDSLSRFENQIVISTKDASALQFSQISDREFLLNKISEFLSKQEEPKHKERPKYDKGWTKVQALINLRQEEDDAEMAAKQMQKMAKWEEHFREFGRGISMFRTWEVANLVLQGIPDRLREEVWLTFSGAIHDRDMNPGLYEDLVEKSMVKYTPAHDEIERDLHRSLPEHPAFHTEEGIDALRRVLQAYAFRNPQIGYCQAMNIVSSVFLVFCDEENAFWLLARLCETLLPDYYNDKVVGAQIDQGVLNELISEFLPNLYERLDQLGMIKMISLSWFLTIFLSVMPYESALHVIDCFFYDGARIALKVLEWNEEGMLSCHDDGEAMQILSIFLSGIYNPEYPTYTKNYERHKTQKIHTVIESAYKTYEDSITAQKIEELRNKHRRKIVHQFEVDTETSIIRQLRGKTNFSQDELRLLLSFIREEKLRNSRKSAAKPPTFQGEPVTPIETLFDDDSPKDPFTRRGMDVREPRLEVYNVDLEIFKTLFTELSVWRECQGLLDRRSLGYLDFEQVIQGLGVVCCGRTVEKLRLLYILHLPPLLPKAEIEMGHQTVSSGRTKDGLAEVAAEAEYFFNTAFDIHTHPMDLLLPPTDKSASVTPNLSLNSGSGVRTSVFYVDLPTADGCKSIDTVSDISDLGLRDKESNCDDFSHLSSQNDDGAAARVDPQISMPSSLGETRSLSSLRHFVVDQSWDLSPEGRIVPNMPQTNFLILWTSLLEILEYTNDNLRRAYEQLIDQGHQQRPTHSTKTSGTSLNSFTQMTMPDDEGLSQEASSSRWNISFKQFSDAVTPLVDEKMKNRVDIRKEIERVQKNRRKCKVIVFLSGASGSNGFTSVFGGVLDSGRDAGVSGERGALGSVRLGTETVNGLRAGASVFTLATLAGGPSEEVLMVTPIFPDSFDKTSALRFVPAKGSRNG</sequence>
<reference evidence="5" key="2">
    <citation type="journal article" date="2020" name="BMC">
        <title>Leishmania infection induces a limited differential gene expression in the sand fly midgut.</title>
        <authorList>
            <person name="Coutinho-Abreu I.V."/>
            <person name="Serafim T.D."/>
            <person name="Meneses C."/>
            <person name="Kamhawi S."/>
            <person name="Oliveira F."/>
            <person name="Valenzuela J.G."/>
        </authorList>
    </citation>
    <scope>NUCLEOTIDE SEQUENCE</scope>
    <source>
        <strain evidence="5">Jacobina</strain>
        <tissue evidence="5">Midgut</tissue>
    </source>
</reference>
<protein>
    <submittedName>
        <fullName evidence="5">Putative ypt/rab gtpase activating protein</fullName>
    </submittedName>
</protein>
<dbReference type="VEuPathDB" id="VectorBase:LLONM1_008332"/>
<keyword evidence="7" id="KW-1185">Reference proteome</keyword>
<evidence type="ECO:0000256" key="3">
    <source>
        <dbReference type="SAM" id="MobiDB-lite"/>
    </source>
</evidence>
<dbReference type="FunFam" id="2.30.29.30:FF:000013">
    <property type="entry name" value="Putative TBC1 domain family member 8B"/>
    <property type="match status" value="2"/>
</dbReference>
<dbReference type="FunFam" id="1.10.472.80:FF:000049">
    <property type="entry name" value="Uncharacterized protein, isoform B"/>
    <property type="match status" value="1"/>
</dbReference>
<keyword evidence="1" id="KW-0343">GTPase activation</keyword>
<dbReference type="Proteomes" id="UP000092461">
    <property type="component" value="Unassembled WGS sequence"/>
</dbReference>
<evidence type="ECO:0000313" key="7">
    <source>
        <dbReference type="Proteomes" id="UP000092461"/>
    </source>
</evidence>
<dbReference type="InterPro" id="IPR000195">
    <property type="entry name" value="Rab-GAP-TBC_dom"/>
</dbReference>
<dbReference type="InterPro" id="IPR004182">
    <property type="entry name" value="GRAM"/>
</dbReference>
<dbReference type="Pfam" id="PF02893">
    <property type="entry name" value="GRAM"/>
    <property type="match status" value="4"/>
</dbReference>
<proteinExistence type="predicted"/>
<dbReference type="PROSITE" id="PS50086">
    <property type="entry name" value="TBC_RABGAP"/>
    <property type="match status" value="2"/>
</dbReference>
<evidence type="ECO:0000256" key="1">
    <source>
        <dbReference type="ARBA" id="ARBA00022468"/>
    </source>
</evidence>
<dbReference type="InterPro" id="IPR036017">
    <property type="entry name" value="TCB1D9/TCB1D9B_PH-GRAM2"/>
</dbReference>
<keyword evidence="2" id="KW-0677">Repeat</keyword>
<reference evidence="7" key="1">
    <citation type="submission" date="2012-05" db="EMBL/GenBank/DDBJ databases">
        <title>Whole Genome Assembly of Lutzomyia longipalpis.</title>
        <authorList>
            <person name="Richards S."/>
            <person name="Qu C."/>
            <person name="Dillon R."/>
            <person name="Worley K."/>
            <person name="Scherer S."/>
            <person name="Batterton M."/>
            <person name="Taylor A."/>
            <person name="Hawes A."/>
            <person name="Hernandez B."/>
            <person name="Kovar C."/>
            <person name="Mandapat C."/>
            <person name="Pham C."/>
            <person name="Qu C."/>
            <person name="Jing C."/>
            <person name="Bess C."/>
            <person name="Bandaranaike D."/>
            <person name="Ngo D."/>
            <person name="Ongeri F."/>
            <person name="Arias F."/>
            <person name="Lara F."/>
            <person name="Weissenberger G."/>
            <person name="Kamau G."/>
            <person name="Han H."/>
            <person name="Shen H."/>
            <person name="Dinh H."/>
            <person name="Khalil I."/>
            <person name="Jones J."/>
            <person name="Shafer J."/>
            <person name="Jayaseelan J."/>
            <person name="Quiroz J."/>
            <person name="Blankenburg K."/>
            <person name="Nguyen L."/>
            <person name="Jackson L."/>
            <person name="Francisco L."/>
            <person name="Tang L.-Y."/>
            <person name="Pu L.-L."/>
            <person name="Perales L."/>
            <person name="Lorensuhewa L."/>
            <person name="Munidasa M."/>
            <person name="Coyle M."/>
            <person name="Taylor M."/>
            <person name="Puazo M."/>
            <person name="Firestine M."/>
            <person name="Scheel M."/>
            <person name="Javaid M."/>
            <person name="Wang M."/>
            <person name="Li M."/>
            <person name="Tabassum N."/>
            <person name="Saada N."/>
            <person name="Osuji N."/>
            <person name="Aqrawi P."/>
            <person name="Fu Q."/>
            <person name="Thornton R."/>
            <person name="Raj R."/>
            <person name="Goodspeed R."/>
            <person name="Mata R."/>
            <person name="Najjar R."/>
            <person name="Gubbala S."/>
            <person name="Lee S."/>
            <person name="Denson S."/>
            <person name="Patil S."/>
            <person name="Macmil S."/>
            <person name="Qi S."/>
            <person name="Matskevitch T."/>
            <person name="Palculict T."/>
            <person name="Mathew T."/>
            <person name="Vee V."/>
            <person name="Velamala V."/>
            <person name="Korchina V."/>
            <person name="Cai W."/>
            <person name="Liu W."/>
            <person name="Dai W."/>
            <person name="Zou X."/>
            <person name="Zhu Y."/>
            <person name="Zhang Y."/>
            <person name="Wu Y.-Q."/>
            <person name="Xin Y."/>
            <person name="Nazarath L."/>
            <person name="Kovar C."/>
            <person name="Han Y."/>
            <person name="Muzny D."/>
            <person name="Gibbs R."/>
        </authorList>
    </citation>
    <scope>NUCLEOTIDE SEQUENCE [LARGE SCALE GENOMIC DNA]</scope>
    <source>
        <strain evidence="7">Jacobina</strain>
    </source>
</reference>
<dbReference type="PANTHER" id="PTHR47666">
    <property type="entry name" value="PROTEIN VASCULAR ASSOCIATED DEATH 1, CHLOROPLASTIC"/>
    <property type="match status" value="1"/>
</dbReference>
<dbReference type="VEuPathDB" id="VectorBase:LLOJ002495"/>
<dbReference type="SMART" id="SM00568">
    <property type="entry name" value="GRAM"/>
    <property type="match status" value="4"/>
</dbReference>
<dbReference type="EMBL" id="AJWK01008191">
    <property type="status" value="NOT_ANNOTATED_CDS"/>
    <property type="molecule type" value="Genomic_DNA"/>
</dbReference>
<evidence type="ECO:0000259" key="4">
    <source>
        <dbReference type="PROSITE" id="PS50086"/>
    </source>
</evidence>
<dbReference type="GO" id="GO:0005096">
    <property type="term" value="F:GTPase activator activity"/>
    <property type="evidence" value="ECO:0007669"/>
    <property type="project" value="UniProtKB-KW"/>
</dbReference>